<dbReference type="InterPro" id="IPR011050">
    <property type="entry name" value="Pectin_lyase_fold/virulence"/>
</dbReference>
<evidence type="ECO:0000313" key="2">
    <source>
        <dbReference type="Proteomes" id="UP001396334"/>
    </source>
</evidence>
<gene>
    <name evidence="1" type="ORF">V6N11_010841</name>
</gene>
<comment type="caution">
    <text evidence="1">The sequence shown here is derived from an EMBL/GenBank/DDBJ whole genome shotgun (WGS) entry which is preliminary data.</text>
</comment>
<reference evidence="1 2" key="1">
    <citation type="journal article" date="2024" name="G3 (Bethesda)">
        <title>Genome assembly of Hibiscus sabdariffa L. provides insights into metabolisms of medicinal natural products.</title>
        <authorList>
            <person name="Kim T."/>
        </authorList>
    </citation>
    <scope>NUCLEOTIDE SEQUENCE [LARGE SCALE GENOMIC DNA]</scope>
    <source>
        <strain evidence="1">TK-2024</strain>
        <tissue evidence="1">Old leaves</tissue>
    </source>
</reference>
<dbReference type="Gene3D" id="2.160.20.10">
    <property type="entry name" value="Single-stranded right-handed beta-helix, Pectin lyase-like"/>
    <property type="match status" value="1"/>
</dbReference>
<sequence length="105" mass="11337">MGHRLITVDINGLGHFRSVQDAVESVPENNRKNVEISISAGYYNTGTHARNARMASAGVSDISQAVDSTVRKTRFVMMPVAITSRSVTLRDQSASSLETAAPCTR</sequence>
<proteinExistence type="predicted"/>
<protein>
    <submittedName>
        <fullName evidence="1">Uncharacterized protein</fullName>
    </submittedName>
</protein>
<organism evidence="1 2">
    <name type="scientific">Hibiscus sabdariffa</name>
    <name type="common">roselle</name>
    <dbReference type="NCBI Taxonomy" id="183260"/>
    <lineage>
        <taxon>Eukaryota</taxon>
        <taxon>Viridiplantae</taxon>
        <taxon>Streptophyta</taxon>
        <taxon>Embryophyta</taxon>
        <taxon>Tracheophyta</taxon>
        <taxon>Spermatophyta</taxon>
        <taxon>Magnoliopsida</taxon>
        <taxon>eudicotyledons</taxon>
        <taxon>Gunneridae</taxon>
        <taxon>Pentapetalae</taxon>
        <taxon>rosids</taxon>
        <taxon>malvids</taxon>
        <taxon>Malvales</taxon>
        <taxon>Malvaceae</taxon>
        <taxon>Malvoideae</taxon>
        <taxon>Hibiscus</taxon>
    </lineage>
</organism>
<dbReference type="Proteomes" id="UP001396334">
    <property type="component" value="Unassembled WGS sequence"/>
</dbReference>
<keyword evidence="2" id="KW-1185">Reference proteome</keyword>
<evidence type="ECO:0000313" key="1">
    <source>
        <dbReference type="EMBL" id="KAK9020829.1"/>
    </source>
</evidence>
<name>A0ABR2S786_9ROSI</name>
<accession>A0ABR2S786</accession>
<dbReference type="InterPro" id="IPR012334">
    <property type="entry name" value="Pectin_lyas_fold"/>
</dbReference>
<dbReference type="EMBL" id="JBBPBN010000016">
    <property type="protein sequence ID" value="KAK9020829.1"/>
    <property type="molecule type" value="Genomic_DNA"/>
</dbReference>
<dbReference type="SUPFAM" id="SSF51126">
    <property type="entry name" value="Pectin lyase-like"/>
    <property type="match status" value="1"/>
</dbReference>